<reference evidence="2" key="1">
    <citation type="journal article" date="2019" name="bioRxiv">
        <title>The Genome of the Zebra Mussel, Dreissena polymorpha: A Resource for Invasive Species Research.</title>
        <authorList>
            <person name="McCartney M.A."/>
            <person name="Auch B."/>
            <person name="Kono T."/>
            <person name="Mallez S."/>
            <person name="Zhang Y."/>
            <person name="Obille A."/>
            <person name="Becker A."/>
            <person name="Abrahante J.E."/>
            <person name="Garbe J."/>
            <person name="Badalamenti J.P."/>
            <person name="Herman A."/>
            <person name="Mangelson H."/>
            <person name="Liachko I."/>
            <person name="Sullivan S."/>
            <person name="Sone E.D."/>
            <person name="Koren S."/>
            <person name="Silverstein K.A.T."/>
            <person name="Beckman K.B."/>
            <person name="Gohl D.M."/>
        </authorList>
    </citation>
    <scope>NUCLEOTIDE SEQUENCE</scope>
    <source>
        <strain evidence="2">Duluth1</strain>
        <tissue evidence="2">Whole animal</tissue>
    </source>
</reference>
<organism evidence="2 3">
    <name type="scientific">Dreissena polymorpha</name>
    <name type="common">Zebra mussel</name>
    <name type="synonym">Mytilus polymorpha</name>
    <dbReference type="NCBI Taxonomy" id="45954"/>
    <lineage>
        <taxon>Eukaryota</taxon>
        <taxon>Metazoa</taxon>
        <taxon>Spiralia</taxon>
        <taxon>Lophotrochozoa</taxon>
        <taxon>Mollusca</taxon>
        <taxon>Bivalvia</taxon>
        <taxon>Autobranchia</taxon>
        <taxon>Heteroconchia</taxon>
        <taxon>Euheterodonta</taxon>
        <taxon>Imparidentia</taxon>
        <taxon>Neoheterodontei</taxon>
        <taxon>Myida</taxon>
        <taxon>Dreissenoidea</taxon>
        <taxon>Dreissenidae</taxon>
        <taxon>Dreissena</taxon>
    </lineage>
</organism>
<feature type="region of interest" description="Disordered" evidence="1">
    <location>
        <begin position="1"/>
        <end position="52"/>
    </location>
</feature>
<name>A0A9D4S5S9_DREPO</name>
<dbReference type="EMBL" id="JAIWYP010000001">
    <property type="protein sequence ID" value="KAH3890927.1"/>
    <property type="molecule type" value="Genomic_DNA"/>
</dbReference>
<comment type="caution">
    <text evidence="2">The sequence shown here is derived from an EMBL/GenBank/DDBJ whole genome shotgun (WGS) entry which is preliminary data.</text>
</comment>
<accession>A0A9D4S5S9</accession>
<dbReference type="AlphaFoldDB" id="A0A9D4S5S9"/>
<proteinExistence type="predicted"/>
<sequence>MPTHVPEVRVEHSRAIGEMSRNQLQPKRRKDTTVSPMPGNKQTTQKHISSNF</sequence>
<feature type="compositionally biased region" description="Polar residues" evidence="1">
    <location>
        <begin position="40"/>
        <end position="52"/>
    </location>
</feature>
<gene>
    <name evidence="2" type="ORF">DPMN_015016</name>
</gene>
<evidence type="ECO:0000256" key="1">
    <source>
        <dbReference type="SAM" id="MobiDB-lite"/>
    </source>
</evidence>
<keyword evidence="3" id="KW-1185">Reference proteome</keyword>
<reference evidence="2" key="2">
    <citation type="submission" date="2020-11" db="EMBL/GenBank/DDBJ databases">
        <authorList>
            <person name="McCartney M.A."/>
            <person name="Auch B."/>
            <person name="Kono T."/>
            <person name="Mallez S."/>
            <person name="Becker A."/>
            <person name="Gohl D.M."/>
            <person name="Silverstein K.A.T."/>
            <person name="Koren S."/>
            <person name="Bechman K.B."/>
            <person name="Herman A."/>
            <person name="Abrahante J.E."/>
            <person name="Garbe J."/>
        </authorList>
    </citation>
    <scope>NUCLEOTIDE SEQUENCE</scope>
    <source>
        <strain evidence="2">Duluth1</strain>
        <tissue evidence="2">Whole animal</tissue>
    </source>
</reference>
<evidence type="ECO:0000313" key="3">
    <source>
        <dbReference type="Proteomes" id="UP000828390"/>
    </source>
</evidence>
<feature type="compositionally biased region" description="Basic and acidic residues" evidence="1">
    <location>
        <begin position="1"/>
        <end position="15"/>
    </location>
</feature>
<protein>
    <submittedName>
        <fullName evidence="2">Uncharacterized protein</fullName>
    </submittedName>
</protein>
<dbReference type="Proteomes" id="UP000828390">
    <property type="component" value="Unassembled WGS sequence"/>
</dbReference>
<evidence type="ECO:0000313" key="2">
    <source>
        <dbReference type="EMBL" id="KAH3890927.1"/>
    </source>
</evidence>